<dbReference type="Gene3D" id="2.30.30.380">
    <property type="entry name" value="Zn-finger domain of Sec23/24"/>
    <property type="match status" value="1"/>
</dbReference>
<keyword evidence="1" id="KW-0479">Metal-binding</keyword>
<evidence type="ECO:0000313" key="6">
    <source>
        <dbReference type="Proteomes" id="UP000663870"/>
    </source>
</evidence>
<keyword evidence="3" id="KW-0862">Zinc</keyword>
<reference evidence="5" key="1">
    <citation type="submission" date="2021-02" db="EMBL/GenBank/DDBJ databases">
        <authorList>
            <person name="Nowell W R."/>
        </authorList>
    </citation>
    <scope>NUCLEOTIDE SEQUENCE</scope>
</reference>
<keyword evidence="2" id="KW-0863">Zinc-finger</keyword>
<name>A0A815VVL2_9BILA</name>
<dbReference type="EMBL" id="CAJNOL010002976">
    <property type="protein sequence ID" value="CAF1540053.1"/>
    <property type="molecule type" value="Genomic_DNA"/>
</dbReference>
<dbReference type="InterPro" id="IPR036443">
    <property type="entry name" value="Znf_RanBP2_sf"/>
</dbReference>
<dbReference type="Proteomes" id="UP000663870">
    <property type="component" value="Unassembled WGS sequence"/>
</dbReference>
<dbReference type="AlphaFoldDB" id="A0A815VVL2"/>
<dbReference type="GO" id="GO:0008270">
    <property type="term" value="F:zinc ion binding"/>
    <property type="evidence" value="ECO:0007669"/>
    <property type="project" value="UniProtKB-KW"/>
</dbReference>
<feature type="domain" description="RanBP2-type" evidence="4">
    <location>
        <begin position="116"/>
        <end position="135"/>
    </location>
</feature>
<gene>
    <name evidence="5" type="ORF">JXQ802_LOCUS42883</name>
</gene>
<feature type="non-terminal residue" evidence="5">
    <location>
        <position position="1"/>
    </location>
</feature>
<protein>
    <recommendedName>
        <fullName evidence="4">RanBP2-type domain-containing protein</fullName>
    </recommendedName>
</protein>
<proteinExistence type="predicted"/>
<evidence type="ECO:0000256" key="1">
    <source>
        <dbReference type="ARBA" id="ARBA00022723"/>
    </source>
</evidence>
<keyword evidence="6" id="KW-1185">Reference proteome</keyword>
<dbReference type="InterPro" id="IPR001876">
    <property type="entry name" value="Znf_RanBP2"/>
</dbReference>
<evidence type="ECO:0000256" key="2">
    <source>
        <dbReference type="ARBA" id="ARBA00022771"/>
    </source>
</evidence>
<sequence>ASIKVASVVNEARRKNFSRVRNDAAAVGDISIVHTEASSIASQISTIEINRRFSMELAYLMSFQRVLVPFCNSPVCIACSSHGQNIKCSNPPTADNRLSYVDYDDQRDLTSKLFQWQCPRCTFLNNDSFRICEMCSCEKGS</sequence>
<accession>A0A815VVL2</accession>
<dbReference type="SUPFAM" id="SSF90209">
    <property type="entry name" value="Ran binding protein zinc finger-like"/>
    <property type="match status" value="1"/>
</dbReference>
<comment type="caution">
    <text evidence="5">The sequence shown here is derived from an EMBL/GenBank/DDBJ whole genome shotgun (WGS) entry which is preliminary data.</text>
</comment>
<evidence type="ECO:0000313" key="5">
    <source>
        <dbReference type="EMBL" id="CAF1540053.1"/>
    </source>
</evidence>
<dbReference type="PROSITE" id="PS01358">
    <property type="entry name" value="ZF_RANBP2_1"/>
    <property type="match status" value="1"/>
</dbReference>
<evidence type="ECO:0000256" key="3">
    <source>
        <dbReference type="ARBA" id="ARBA00022833"/>
    </source>
</evidence>
<evidence type="ECO:0000259" key="4">
    <source>
        <dbReference type="PROSITE" id="PS01358"/>
    </source>
</evidence>
<organism evidence="5 6">
    <name type="scientific">Rotaria sordida</name>
    <dbReference type="NCBI Taxonomy" id="392033"/>
    <lineage>
        <taxon>Eukaryota</taxon>
        <taxon>Metazoa</taxon>
        <taxon>Spiralia</taxon>
        <taxon>Gnathifera</taxon>
        <taxon>Rotifera</taxon>
        <taxon>Eurotatoria</taxon>
        <taxon>Bdelloidea</taxon>
        <taxon>Philodinida</taxon>
        <taxon>Philodinidae</taxon>
        <taxon>Rotaria</taxon>
    </lineage>
</organism>